<reference evidence="1 2" key="1">
    <citation type="submission" date="2016-06" db="EMBL/GenBank/DDBJ databases">
        <authorList>
            <person name="Kjaerup R.B."/>
            <person name="Dalgaard T.S."/>
            <person name="Juul-Madsen H.R."/>
        </authorList>
    </citation>
    <scope>NUCLEOTIDE SEQUENCE [LARGE SCALE GENOMIC DNA]</scope>
    <source>
        <strain evidence="1 2">Pb300</strain>
    </source>
</reference>
<comment type="caution">
    <text evidence="1">The sequence shown here is derived from an EMBL/GenBank/DDBJ whole genome shotgun (WGS) entry which is preliminary data.</text>
</comment>
<evidence type="ECO:0000313" key="2">
    <source>
        <dbReference type="Proteomes" id="UP000242814"/>
    </source>
</evidence>
<sequence>MADFYQSPYALTTGPIFAIMEHIIQPDMTLSMAIHELFSFDSFAQRTNHLGVPAATLDGIVAGQVANGGTNHLRNHDSAFVGRIPVLDFELQFRDRDALPALEIHRAHATGQLGLFNDGGSFRSIKRVREGLGSETGKNSIIRGG</sequence>
<dbReference type="AlphaFoldDB" id="A0A1D2JGC0"/>
<protein>
    <submittedName>
        <fullName evidence="1">Uncharacterized protein</fullName>
    </submittedName>
</protein>
<evidence type="ECO:0000313" key="1">
    <source>
        <dbReference type="EMBL" id="ODH33552.1"/>
    </source>
</evidence>
<gene>
    <name evidence="1" type="ORF">ACO22_03300</name>
</gene>
<organism evidence="1 2">
    <name type="scientific">Paracoccidioides brasiliensis</name>
    <dbReference type="NCBI Taxonomy" id="121759"/>
    <lineage>
        <taxon>Eukaryota</taxon>
        <taxon>Fungi</taxon>
        <taxon>Dikarya</taxon>
        <taxon>Ascomycota</taxon>
        <taxon>Pezizomycotina</taxon>
        <taxon>Eurotiomycetes</taxon>
        <taxon>Eurotiomycetidae</taxon>
        <taxon>Onygenales</taxon>
        <taxon>Ajellomycetaceae</taxon>
        <taxon>Paracoccidioides</taxon>
    </lineage>
</organism>
<name>A0A1D2JGC0_PARBR</name>
<dbReference type="VEuPathDB" id="FungiDB:PADG_11095"/>
<dbReference type="VEuPathDB" id="FungiDB:PABG_11470"/>
<proteinExistence type="predicted"/>
<dbReference type="EMBL" id="LZYO01000111">
    <property type="protein sequence ID" value="ODH33552.1"/>
    <property type="molecule type" value="Genomic_DNA"/>
</dbReference>
<accession>A0A1D2JGC0</accession>
<dbReference type="Proteomes" id="UP000242814">
    <property type="component" value="Unassembled WGS sequence"/>
</dbReference>